<keyword evidence="2" id="KW-0548">Nucleotidyltransferase</keyword>
<dbReference type="GO" id="GO:0003964">
    <property type="term" value="F:RNA-directed DNA polymerase activity"/>
    <property type="evidence" value="ECO:0007669"/>
    <property type="project" value="UniProtKB-KW"/>
</dbReference>
<gene>
    <name evidence="2" type="ORF">EPI10_027394</name>
</gene>
<dbReference type="Pfam" id="PF13456">
    <property type="entry name" value="RVT_3"/>
    <property type="match status" value="1"/>
</dbReference>
<dbReference type="InterPro" id="IPR026960">
    <property type="entry name" value="RVT-Znf"/>
</dbReference>
<protein>
    <submittedName>
        <fullName evidence="2">Reverse transcriptase</fullName>
    </submittedName>
</protein>
<dbReference type="SUPFAM" id="SSF56672">
    <property type="entry name" value="DNA/RNA polymerases"/>
    <property type="match status" value="1"/>
</dbReference>
<accession>A0A5B6UZK8</accession>
<keyword evidence="2" id="KW-0808">Transferase</keyword>
<sequence length="700" mass="80403">MSKAYDRVEWNFIKEVMNKMGFARKWIDLIMKCITTVSYTVLINGSRGRIFNPYRGLRQGDPLSPFRFLICSEGLSALMRTAKKNGLIRGARASRRGPAISYLLFADDCMMFGEATEKGAQVLKNLLHVYERCSGQCVNFGKSVIFYSTNTIEESKAAVGRLMGVRSVSSPKKYLGLPNMVGRRKKEAFQNLVDRIISRIDSWSSRLLSQWGKEAIPTYAMSCFLFPRGVCEKIENVLTRFWWQKGSGKRGIHWCQWKFLCKPKDEAGLGFRRMAHFNISLLAKQGWRLLNFSSSLVAQVFKAKYFSDNDFLHRSIWATKGTLEQGLLWKVGTGLNISISHDNWIPDYDNGRLPTSFVNLQCDKVAELICSNERVWNKELIENTFPADVVESILRIPLSMEPHDDFLAWSDESSGVFFVRSSYKLLQRLDPTAYALHNIYRDFYRKLWQIEIPSKMKIFIWKLSWNYIASKVNMYNRQLVNNRLCPRCGGDEETLNHLFRDCPVSAEIWRVLPEVNLTDLEGIKTKNFKNQRVNRKWRNPSDSKLKINFDGALDGRRKRSASGVVVRDSSGNILVSSADIHEGVYTPFAAEALACRRATQIALNMKEEGMIIEGDLLTVIKKCQSTVQDKSQINAYIYDIQNLKSKMRSLSYVFTPRSANNLAHVIAVESLRREEGFYLLHRVPDFAEGQARRDIEREPD</sequence>
<dbReference type="Proteomes" id="UP000325315">
    <property type="component" value="Unassembled WGS sequence"/>
</dbReference>
<name>A0A5B6UZK8_9ROSI</name>
<comment type="caution">
    <text evidence="2">The sequence shown here is derived from an EMBL/GenBank/DDBJ whole genome shotgun (WGS) entry which is preliminary data.</text>
</comment>
<dbReference type="Pfam" id="PF13966">
    <property type="entry name" value="zf-RVT"/>
    <property type="match status" value="1"/>
</dbReference>
<dbReference type="InterPro" id="IPR002156">
    <property type="entry name" value="RNaseH_domain"/>
</dbReference>
<proteinExistence type="predicted"/>
<dbReference type="InterPro" id="IPR000477">
    <property type="entry name" value="RT_dom"/>
</dbReference>
<dbReference type="EMBL" id="SMMG02000009">
    <property type="protein sequence ID" value="KAA3460765.1"/>
    <property type="molecule type" value="Genomic_DNA"/>
</dbReference>
<dbReference type="GO" id="GO:0004523">
    <property type="term" value="F:RNA-DNA hybrid ribonuclease activity"/>
    <property type="evidence" value="ECO:0007669"/>
    <property type="project" value="InterPro"/>
</dbReference>
<feature type="domain" description="Reverse transcriptase" evidence="1">
    <location>
        <begin position="1"/>
        <end position="179"/>
    </location>
</feature>
<evidence type="ECO:0000313" key="3">
    <source>
        <dbReference type="Proteomes" id="UP000325315"/>
    </source>
</evidence>
<dbReference type="GO" id="GO:0003676">
    <property type="term" value="F:nucleic acid binding"/>
    <property type="evidence" value="ECO:0007669"/>
    <property type="project" value="InterPro"/>
</dbReference>
<evidence type="ECO:0000259" key="1">
    <source>
        <dbReference type="PROSITE" id="PS50878"/>
    </source>
</evidence>
<dbReference type="PANTHER" id="PTHR33116:SF86">
    <property type="entry name" value="REVERSE TRANSCRIPTASE DOMAIN-CONTAINING PROTEIN"/>
    <property type="match status" value="1"/>
</dbReference>
<keyword evidence="3" id="KW-1185">Reference proteome</keyword>
<dbReference type="OrthoDB" id="1110729at2759"/>
<dbReference type="AlphaFoldDB" id="A0A5B6UZK8"/>
<dbReference type="PANTHER" id="PTHR33116">
    <property type="entry name" value="REVERSE TRANSCRIPTASE ZINC-BINDING DOMAIN-CONTAINING PROTEIN-RELATED-RELATED"/>
    <property type="match status" value="1"/>
</dbReference>
<keyword evidence="2" id="KW-0695">RNA-directed DNA polymerase</keyword>
<evidence type="ECO:0000313" key="2">
    <source>
        <dbReference type="EMBL" id="KAA3460765.1"/>
    </source>
</evidence>
<organism evidence="2 3">
    <name type="scientific">Gossypium australe</name>
    <dbReference type="NCBI Taxonomy" id="47621"/>
    <lineage>
        <taxon>Eukaryota</taxon>
        <taxon>Viridiplantae</taxon>
        <taxon>Streptophyta</taxon>
        <taxon>Embryophyta</taxon>
        <taxon>Tracheophyta</taxon>
        <taxon>Spermatophyta</taxon>
        <taxon>Magnoliopsida</taxon>
        <taxon>eudicotyledons</taxon>
        <taxon>Gunneridae</taxon>
        <taxon>Pentapetalae</taxon>
        <taxon>rosids</taxon>
        <taxon>malvids</taxon>
        <taxon>Malvales</taxon>
        <taxon>Malvaceae</taxon>
        <taxon>Malvoideae</taxon>
        <taxon>Gossypium</taxon>
    </lineage>
</organism>
<dbReference type="Gene3D" id="3.30.420.10">
    <property type="entry name" value="Ribonuclease H-like superfamily/Ribonuclease H"/>
    <property type="match status" value="1"/>
</dbReference>
<dbReference type="InterPro" id="IPR043502">
    <property type="entry name" value="DNA/RNA_pol_sf"/>
</dbReference>
<dbReference type="Pfam" id="PF00078">
    <property type="entry name" value="RVT_1"/>
    <property type="match status" value="1"/>
</dbReference>
<dbReference type="SUPFAM" id="SSF53098">
    <property type="entry name" value="Ribonuclease H-like"/>
    <property type="match status" value="1"/>
</dbReference>
<dbReference type="InterPro" id="IPR044730">
    <property type="entry name" value="RNase_H-like_dom_plant"/>
</dbReference>
<reference evidence="3" key="1">
    <citation type="journal article" date="2019" name="Plant Biotechnol. J.">
        <title>Genome sequencing of the Australian wild diploid species Gossypium australe highlights disease resistance and delayed gland morphogenesis.</title>
        <authorList>
            <person name="Cai Y."/>
            <person name="Cai X."/>
            <person name="Wang Q."/>
            <person name="Wang P."/>
            <person name="Zhang Y."/>
            <person name="Cai C."/>
            <person name="Xu Y."/>
            <person name="Wang K."/>
            <person name="Zhou Z."/>
            <person name="Wang C."/>
            <person name="Geng S."/>
            <person name="Li B."/>
            <person name="Dong Q."/>
            <person name="Hou Y."/>
            <person name="Wang H."/>
            <person name="Ai P."/>
            <person name="Liu Z."/>
            <person name="Yi F."/>
            <person name="Sun M."/>
            <person name="An G."/>
            <person name="Cheng J."/>
            <person name="Zhang Y."/>
            <person name="Shi Q."/>
            <person name="Xie Y."/>
            <person name="Shi X."/>
            <person name="Chang Y."/>
            <person name="Huang F."/>
            <person name="Chen Y."/>
            <person name="Hong S."/>
            <person name="Mi L."/>
            <person name="Sun Q."/>
            <person name="Zhang L."/>
            <person name="Zhou B."/>
            <person name="Peng R."/>
            <person name="Zhang X."/>
            <person name="Liu F."/>
        </authorList>
    </citation>
    <scope>NUCLEOTIDE SEQUENCE [LARGE SCALE GENOMIC DNA]</scope>
    <source>
        <strain evidence="3">cv. PA1801</strain>
    </source>
</reference>
<dbReference type="InterPro" id="IPR012337">
    <property type="entry name" value="RNaseH-like_sf"/>
</dbReference>
<dbReference type="PROSITE" id="PS50878">
    <property type="entry name" value="RT_POL"/>
    <property type="match status" value="1"/>
</dbReference>
<dbReference type="CDD" id="cd06222">
    <property type="entry name" value="RNase_H_like"/>
    <property type="match status" value="1"/>
</dbReference>
<dbReference type="InterPro" id="IPR036397">
    <property type="entry name" value="RNaseH_sf"/>
</dbReference>